<protein>
    <submittedName>
        <fullName evidence="1">Uncharacterized protein</fullName>
    </submittedName>
</protein>
<name>A0A251UN21_HELAN</name>
<reference evidence="2" key="1">
    <citation type="journal article" date="2017" name="Nature">
        <title>The sunflower genome provides insights into oil metabolism, flowering and Asterid evolution.</title>
        <authorList>
            <person name="Badouin H."/>
            <person name="Gouzy J."/>
            <person name="Grassa C.J."/>
            <person name="Murat F."/>
            <person name="Staton S.E."/>
            <person name="Cottret L."/>
            <person name="Lelandais-Briere C."/>
            <person name="Owens G.L."/>
            <person name="Carrere S."/>
            <person name="Mayjonade B."/>
            <person name="Legrand L."/>
            <person name="Gill N."/>
            <person name="Kane N.C."/>
            <person name="Bowers J.E."/>
            <person name="Hubner S."/>
            <person name="Bellec A."/>
            <person name="Berard A."/>
            <person name="Berges H."/>
            <person name="Blanchet N."/>
            <person name="Boniface M.C."/>
            <person name="Brunel D."/>
            <person name="Catrice O."/>
            <person name="Chaidir N."/>
            <person name="Claudel C."/>
            <person name="Donnadieu C."/>
            <person name="Faraut T."/>
            <person name="Fievet G."/>
            <person name="Helmstetter N."/>
            <person name="King M."/>
            <person name="Knapp S.J."/>
            <person name="Lai Z."/>
            <person name="Le Paslier M.C."/>
            <person name="Lippi Y."/>
            <person name="Lorenzon L."/>
            <person name="Mandel J.R."/>
            <person name="Marage G."/>
            <person name="Marchand G."/>
            <person name="Marquand E."/>
            <person name="Bret-Mestries E."/>
            <person name="Morien E."/>
            <person name="Nambeesan S."/>
            <person name="Nguyen T."/>
            <person name="Pegot-Espagnet P."/>
            <person name="Pouilly N."/>
            <person name="Raftis F."/>
            <person name="Sallet E."/>
            <person name="Schiex T."/>
            <person name="Thomas J."/>
            <person name="Vandecasteele C."/>
            <person name="Vares D."/>
            <person name="Vear F."/>
            <person name="Vautrin S."/>
            <person name="Crespi M."/>
            <person name="Mangin B."/>
            <person name="Burke J.M."/>
            <person name="Salse J."/>
            <person name="Munos S."/>
            <person name="Vincourt P."/>
            <person name="Rieseberg L.H."/>
            <person name="Langlade N.B."/>
        </authorList>
    </citation>
    <scope>NUCLEOTIDE SEQUENCE [LARGE SCALE GENOMIC DNA]</scope>
    <source>
        <strain evidence="2">cv. SF193</strain>
    </source>
</reference>
<organism evidence="1 2">
    <name type="scientific">Helianthus annuus</name>
    <name type="common">Common sunflower</name>
    <dbReference type="NCBI Taxonomy" id="4232"/>
    <lineage>
        <taxon>Eukaryota</taxon>
        <taxon>Viridiplantae</taxon>
        <taxon>Streptophyta</taxon>
        <taxon>Embryophyta</taxon>
        <taxon>Tracheophyta</taxon>
        <taxon>Spermatophyta</taxon>
        <taxon>Magnoliopsida</taxon>
        <taxon>eudicotyledons</taxon>
        <taxon>Gunneridae</taxon>
        <taxon>Pentapetalae</taxon>
        <taxon>asterids</taxon>
        <taxon>campanulids</taxon>
        <taxon>Asterales</taxon>
        <taxon>Asteraceae</taxon>
        <taxon>Asteroideae</taxon>
        <taxon>Heliantheae alliance</taxon>
        <taxon>Heliantheae</taxon>
        <taxon>Helianthus</taxon>
    </lineage>
</organism>
<proteinExistence type="predicted"/>
<evidence type="ECO:0000313" key="1">
    <source>
        <dbReference type="EMBL" id="OTG24413.1"/>
    </source>
</evidence>
<dbReference type="AlphaFoldDB" id="A0A251UN21"/>
<accession>A0A251UN21</accession>
<keyword evidence="2" id="KW-1185">Reference proteome</keyword>
<evidence type="ECO:0000313" key="2">
    <source>
        <dbReference type="Proteomes" id="UP000215914"/>
    </source>
</evidence>
<sequence length="68" mass="8049">MSITYMEATQNYTHKSSHTHKQNNILKSVFTVDNNGEWCNNYDRRQELGHVWLSFLKQLIDLLASHKL</sequence>
<gene>
    <name evidence="1" type="ORF">HannXRQ_Chr05g0136421</name>
</gene>
<dbReference type="Proteomes" id="UP000215914">
    <property type="component" value="Chromosome 5"/>
</dbReference>
<dbReference type="EMBL" id="CM007894">
    <property type="protein sequence ID" value="OTG24413.1"/>
    <property type="molecule type" value="Genomic_DNA"/>
</dbReference>
<dbReference type="InParanoid" id="A0A251UN21"/>